<evidence type="ECO:0000256" key="1">
    <source>
        <dbReference type="ARBA" id="ARBA00004123"/>
    </source>
</evidence>
<dbReference type="HOGENOM" id="CLU_003639_3_1_1"/>
<dbReference type="OrthoDB" id="300780at2759"/>
<dbReference type="Pfam" id="PF10404">
    <property type="entry name" value="BHD_2"/>
    <property type="match status" value="1"/>
</dbReference>
<dbReference type="Proteomes" id="UP000005018">
    <property type="component" value="Chromosome 5"/>
</dbReference>
<dbReference type="GeneID" id="14541178"/>
<dbReference type="GO" id="GO:0003697">
    <property type="term" value="F:single-stranded DNA binding"/>
    <property type="evidence" value="ECO:0007669"/>
    <property type="project" value="TreeGrafter"/>
</dbReference>
<evidence type="ECO:0000256" key="4">
    <source>
        <dbReference type="ARBA" id="ARBA00023204"/>
    </source>
</evidence>
<dbReference type="Gene3D" id="3.90.260.10">
    <property type="entry name" value="Transglutaminase-like"/>
    <property type="match status" value="1"/>
</dbReference>
<accession>H8X723</accession>
<dbReference type="InterPro" id="IPR018325">
    <property type="entry name" value="Rad4/PNGase_transGLS-fold"/>
</dbReference>
<dbReference type="InterPro" id="IPR018326">
    <property type="entry name" value="Rad4_beta-hairpin_dom1"/>
</dbReference>
<keyword evidence="3" id="KW-0227">DNA damage</keyword>
<evidence type="ECO:0000259" key="9">
    <source>
        <dbReference type="SMART" id="SM01032"/>
    </source>
</evidence>
<feature type="region of interest" description="Disordered" evidence="6">
    <location>
        <begin position="1"/>
        <end position="24"/>
    </location>
</feature>
<dbReference type="InterPro" id="IPR036985">
    <property type="entry name" value="Transglutaminase-like_sf"/>
</dbReference>
<dbReference type="InterPro" id="IPR018328">
    <property type="entry name" value="Rad4_beta-hairpin_dom3"/>
</dbReference>
<dbReference type="GO" id="GO:0000111">
    <property type="term" value="C:nucleotide-excision repair factor 2 complex"/>
    <property type="evidence" value="ECO:0007669"/>
    <property type="project" value="TreeGrafter"/>
</dbReference>
<dbReference type="GO" id="GO:0006298">
    <property type="term" value="P:mismatch repair"/>
    <property type="evidence" value="ECO:0007669"/>
    <property type="project" value="TreeGrafter"/>
</dbReference>
<evidence type="ECO:0000256" key="3">
    <source>
        <dbReference type="ARBA" id="ARBA00022763"/>
    </source>
</evidence>
<dbReference type="GO" id="GO:0003684">
    <property type="term" value="F:damaged DNA binding"/>
    <property type="evidence" value="ECO:0007669"/>
    <property type="project" value="InterPro"/>
</dbReference>
<dbReference type="InterPro" id="IPR004583">
    <property type="entry name" value="DNA_repair_Rad4"/>
</dbReference>
<organism evidence="10 11">
    <name type="scientific">Candida orthopsilosis (strain 90-125)</name>
    <name type="common">Yeast</name>
    <dbReference type="NCBI Taxonomy" id="1136231"/>
    <lineage>
        <taxon>Eukaryota</taxon>
        <taxon>Fungi</taxon>
        <taxon>Dikarya</taxon>
        <taxon>Ascomycota</taxon>
        <taxon>Saccharomycotina</taxon>
        <taxon>Pichiomycetes</taxon>
        <taxon>Debaryomycetaceae</taxon>
        <taxon>Candida/Lodderomyces clade</taxon>
        <taxon>Candida</taxon>
    </lineage>
</organism>
<dbReference type="InterPro" id="IPR018327">
    <property type="entry name" value="BHD_2"/>
</dbReference>
<evidence type="ECO:0000256" key="6">
    <source>
        <dbReference type="SAM" id="MobiDB-lite"/>
    </source>
</evidence>
<name>H8X723_CANO9</name>
<dbReference type="SMART" id="SM01032">
    <property type="entry name" value="BHD_3"/>
    <property type="match status" value="1"/>
</dbReference>
<evidence type="ECO:0000313" key="11">
    <source>
        <dbReference type="Proteomes" id="UP000005018"/>
    </source>
</evidence>
<reference evidence="10 11" key="1">
    <citation type="journal article" date="2012" name="PLoS ONE">
        <title>Sequence and analysis of the genome of the pathogenic yeast Candida orthopsilosis.</title>
        <authorList>
            <person name="Riccombeni A."/>
            <person name="Vidanes G."/>
            <person name="Proux-Wera E."/>
            <person name="Wolfe K.H."/>
            <person name="Butler G."/>
        </authorList>
    </citation>
    <scope>NUCLEOTIDE SEQUENCE [LARGE SCALE GENOMIC DNA]</scope>
    <source>
        <strain evidence="10 11">Co 90-125</strain>
    </source>
</reference>
<evidence type="ECO:0000256" key="5">
    <source>
        <dbReference type="ARBA" id="ARBA00023242"/>
    </source>
</evidence>
<dbReference type="Pfam" id="PF10403">
    <property type="entry name" value="BHD_1"/>
    <property type="match status" value="1"/>
</dbReference>
<evidence type="ECO:0000256" key="2">
    <source>
        <dbReference type="ARBA" id="ARBA00009525"/>
    </source>
</evidence>
<comment type="similarity">
    <text evidence="2">Belongs to the XPC family.</text>
</comment>
<keyword evidence="5" id="KW-0539">Nucleus</keyword>
<dbReference type="EMBL" id="HE681723">
    <property type="protein sequence ID" value="CCG23951.1"/>
    <property type="molecule type" value="Genomic_DNA"/>
</dbReference>
<keyword evidence="4" id="KW-0234">DNA repair</keyword>
<dbReference type="GO" id="GO:0071942">
    <property type="term" value="C:XPC complex"/>
    <property type="evidence" value="ECO:0007669"/>
    <property type="project" value="TreeGrafter"/>
</dbReference>
<dbReference type="Pfam" id="PF10405">
    <property type="entry name" value="BHD_3"/>
    <property type="match status" value="1"/>
</dbReference>
<feature type="domain" description="Rad4 beta-hairpin" evidence="8">
    <location>
        <begin position="447"/>
        <end position="512"/>
    </location>
</feature>
<dbReference type="AlphaFoldDB" id="H8X723"/>
<dbReference type="InterPro" id="IPR042488">
    <property type="entry name" value="Rad4_BHD3_sf"/>
</dbReference>
<protein>
    <submittedName>
        <fullName evidence="10">Rad34 protein</fullName>
    </submittedName>
</protein>
<sequence length="636" mass="73798">MNELFITSDDESDNGPSLKKAKSIRVSDISDSDSESDFEDISLQSVIQQLPIQDEASEFNIAINSVDDEQREKLKRSIKEKQRRISLKYLGTIVYTLHAWQRNKLLSNTKVLKALKKLLPDSFMMQYKKFKKNATDEHLVYIIKYLIKWFRKNFKHDSNGLRVLGYLPKKMKSENDYFPKNSKPISTVKDILSVIRRFQHNRDVGAQIFTALLRSLGFEARLVFSLPVLSTKKSTRMQPKLNQRILGINKDNDLLYPYFWTELVNPMNPSEIFVIETQCFQEEEKQLTRLKRHSYNVKKSYISTFYPIQNQLCQMSMHYVLSFSNSNLILDVSSRYMSDISYRWFDKLDLRTEAGRAALLLHSVIRILNSGKGYTAEDNSELDSLRTIALRNFTIPETLSAMRKSPNFTTRTTLRYNEITDPSAVPTAKAFNGEQCLVYLKNCLIVGKSEQQWKLCGRSVKPEEIENPVKKVKANPRTIHRKRIFNFNNMSEPELNSLPLFSFSQTCPYIKPKVVNGVLPRNKYGNIEIFRPNMIPDGCVWLKMSDVEVALSKNKIQQVPVVVGFAFKSGSAYPVKNGVIVLQGDEVRAKKIWLSCKIEEQKRTQNDKMLRSLNMWRVFLNKLRVKQNLNQRYGHL</sequence>
<gene>
    <name evidence="10" type="ORF">CORT_0E03630</name>
</gene>
<dbReference type="GO" id="GO:0006289">
    <property type="term" value="P:nucleotide-excision repair"/>
    <property type="evidence" value="ECO:0007669"/>
    <property type="project" value="InterPro"/>
</dbReference>
<keyword evidence="11" id="KW-1185">Reference proteome</keyword>
<dbReference type="SUPFAM" id="SSF54001">
    <property type="entry name" value="Cysteine proteinases"/>
    <property type="match status" value="1"/>
</dbReference>
<dbReference type="RefSeq" id="XP_003870082.1">
    <property type="nucleotide sequence ID" value="XM_003870033.1"/>
</dbReference>
<dbReference type="eggNOG" id="KOG2179">
    <property type="taxonomic scope" value="Eukaryota"/>
</dbReference>
<feature type="domain" description="Rad4 beta-hairpin" evidence="9">
    <location>
        <begin position="519"/>
        <end position="593"/>
    </location>
</feature>
<dbReference type="Pfam" id="PF03835">
    <property type="entry name" value="Rad4"/>
    <property type="match status" value="1"/>
</dbReference>
<dbReference type="SMART" id="SM01031">
    <property type="entry name" value="BHD_2"/>
    <property type="match status" value="1"/>
</dbReference>
<proteinExistence type="inferred from homology"/>
<feature type="domain" description="Rad4 beta-hairpin" evidence="7">
    <location>
        <begin position="391"/>
        <end position="445"/>
    </location>
</feature>
<dbReference type="GO" id="GO:0005737">
    <property type="term" value="C:cytoplasm"/>
    <property type="evidence" value="ECO:0007669"/>
    <property type="project" value="TreeGrafter"/>
</dbReference>
<dbReference type="SMART" id="SM01030">
    <property type="entry name" value="BHD_1"/>
    <property type="match status" value="1"/>
</dbReference>
<dbReference type="PANTHER" id="PTHR12135">
    <property type="entry name" value="DNA REPAIR PROTEIN XP-C / RAD4"/>
    <property type="match status" value="1"/>
</dbReference>
<evidence type="ECO:0000259" key="7">
    <source>
        <dbReference type="SMART" id="SM01030"/>
    </source>
</evidence>
<dbReference type="InterPro" id="IPR038765">
    <property type="entry name" value="Papain-like_cys_pep_sf"/>
</dbReference>
<comment type="subcellular location">
    <subcellularLocation>
        <location evidence="1">Nucleus</location>
    </subcellularLocation>
</comment>
<evidence type="ECO:0000259" key="8">
    <source>
        <dbReference type="SMART" id="SM01031"/>
    </source>
</evidence>
<evidence type="ECO:0000313" key="10">
    <source>
        <dbReference type="EMBL" id="CCG23951.1"/>
    </source>
</evidence>
<dbReference type="Gene3D" id="3.30.70.2460">
    <property type="entry name" value="Rad4, beta-hairpin domain BHD3"/>
    <property type="match status" value="1"/>
</dbReference>
<dbReference type="PANTHER" id="PTHR12135:SF2">
    <property type="entry name" value="DNA REPAIR PROTEIN RAD34"/>
    <property type="match status" value="1"/>
</dbReference>
<dbReference type="KEGG" id="cot:CORT_0E03630"/>